<dbReference type="NCBIfam" id="TIGR01800">
    <property type="entry name" value="cit_synth_II"/>
    <property type="match status" value="1"/>
</dbReference>
<dbReference type="RefSeq" id="WP_150336984.1">
    <property type="nucleotide sequence ID" value="NZ_JAERIX010000049.1"/>
</dbReference>
<comment type="caution">
    <text evidence="9">The sequence shown here is derived from an EMBL/GenBank/DDBJ whole genome shotgun (WGS) entry which is preliminary data.</text>
</comment>
<dbReference type="GO" id="GO:0019679">
    <property type="term" value="P:propionate metabolic process, methylcitrate cycle"/>
    <property type="evidence" value="ECO:0007669"/>
    <property type="project" value="TreeGrafter"/>
</dbReference>
<dbReference type="Gene3D" id="1.10.230.10">
    <property type="entry name" value="Cytochrome P450-Terp, domain 2"/>
    <property type="match status" value="1"/>
</dbReference>
<dbReference type="FunFam" id="1.10.230.10:FF:000003">
    <property type="entry name" value="Citrate synthase"/>
    <property type="match status" value="1"/>
</dbReference>
<organism evidence="9 10">
    <name type="scientific">Helicobacter canis</name>
    <dbReference type="NCBI Taxonomy" id="29419"/>
    <lineage>
        <taxon>Bacteria</taxon>
        <taxon>Pseudomonadati</taxon>
        <taxon>Campylobacterota</taxon>
        <taxon>Epsilonproteobacteria</taxon>
        <taxon>Campylobacterales</taxon>
        <taxon>Helicobacteraceae</taxon>
        <taxon>Helicobacter</taxon>
    </lineage>
</organism>
<dbReference type="InterPro" id="IPR016142">
    <property type="entry name" value="Citrate_synth-like_lrg_a-sub"/>
</dbReference>
<comment type="similarity">
    <text evidence="2 7">Belongs to the citrate synthase family.</text>
</comment>
<evidence type="ECO:0000256" key="8">
    <source>
        <dbReference type="PIRSR" id="PIRSR001369-1"/>
    </source>
</evidence>
<dbReference type="NCBIfam" id="NF009006">
    <property type="entry name" value="PRK12351.1"/>
    <property type="match status" value="1"/>
</dbReference>
<comment type="pathway">
    <text evidence="1">Carbohydrate metabolism; tricarboxylic acid cycle; isocitrate from oxaloacetate: step 1/2.</text>
</comment>
<dbReference type="PANTHER" id="PTHR11739">
    <property type="entry name" value="CITRATE SYNTHASE"/>
    <property type="match status" value="1"/>
</dbReference>
<dbReference type="InterPro" id="IPR002020">
    <property type="entry name" value="Citrate_synthase"/>
</dbReference>
<comment type="catalytic activity">
    <reaction evidence="5">
        <text>propanoyl-CoA + oxaloacetate + H2O = (2S,3S)-2-methylcitrate + CoA + H(+)</text>
        <dbReference type="Rhea" id="RHEA:23780"/>
        <dbReference type="ChEBI" id="CHEBI:15377"/>
        <dbReference type="ChEBI" id="CHEBI:15378"/>
        <dbReference type="ChEBI" id="CHEBI:16452"/>
        <dbReference type="ChEBI" id="CHEBI:57287"/>
        <dbReference type="ChEBI" id="CHEBI:57392"/>
        <dbReference type="ChEBI" id="CHEBI:58853"/>
        <dbReference type="EC" id="2.3.3.5"/>
    </reaction>
</comment>
<evidence type="ECO:0000256" key="3">
    <source>
        <dbReference type="ARBA" id="ARBA00022532"/>
    </source>
</evidence>
<dbReference type="UniPathway" id="UPA00223">
    <property type="reaction ID" value="UER00717"/>
</dbReference>
<evidence type="ECO:0000256" key="4">
    <source>
        <dbReference type="ARBA" id="ARBA00022679"/>
    </source>
</evidence>
<keyword evidence="9" id="KW-0012">Acyltransferase</keyword>
<keyword evidence="3" id="KW-0816">Tricarboxylic acid cycle</keyword>
<sequence>MAAPTEKVAKKVGGLAGISAGESAICTCGTGHGLNYRGYDIYDLAEHCEFEEVAYLLLKEKLPNKAELESFKKELIAARSLPKELKEVLKLLPKDAHPMDIMRTACSTLGCLEPEEYDVFKASFPHQQRIGTRLLGIFPSVLTFWHHYHASGKEISTESKQDSIAGYFLESLHQKEPKELWVKAMHASLILYAEHEFNASTFTARVITATMSDVYAGITGAIGALRGPLHGGANEAAMDLIEEFKTPEQATQGILDKLARKDKIMGFGHRVYVEKDPRNVVIKAWSKRLSDDVKDTKGLYPISEAIEKVMWEQKKLFPNLDFYSASTYHFMGIPTLYFTPIFIFSRTAGWLAHIFEQRGNNKLIRPSSQYIGPENKAFVPLSER</sequence>
<evidence type="ECO:0000313" key="10">
    <source>
        <dbReference type="Proteomes" id="UP000323707"/>
    </source>
</evidence>
<dbReference type="EMBL" id="VXKE01000007">
    <property type="protein sequence ID" value="KAA8710477.1"/>
    <property type="molecule type" value="Genomic_DNA"/>
</dbReference>
<dbReference type="InterPro" id="IPR024176">
    <property type="entry name" value="Citrate_synthase_bac-typ"/>
</dbReference>
<dbReference type="Gene3D" id="1.10.580.10">
    <property type="entry name" value="Citrate Synthase, domain 1"/>
    <property type="match status" value="1"/>
</dbReference>
<evidence type="ECO:0000256" key="1">
    <source>
        <dbReference type="ARBA" id="ARBA00004751"/>
    </source>
</evidence>
<dbReference type="GO" id="GO:0036440">
    <property type="term" value="F:citrate synthase activity"/>
    <property type="evidence" value="ECO:0007669"/>
    <property type="project" value="UniProtKB-EC"/>
</dbReference>
<keyword evidence="4 7" id="KW-0808">Transferase</keyword>
<dbReference type="GO" id="GO:0005737">
    <property type="term" value="C:cytoplasm"/>
    <property type="evidence" value="ECO:0007669"/>
    <property type="project" value="InterPro"/>
</dbReference>
<protein>
    <recommendedName>
        <fullName evidence="7">Citrate synthase</fullName>
    </recommendedName>
</protein>
<dbReference type="InterPro" id="IPR016143">
    <property type="entry name" value="Citrate_synth-like_sm_a-sub"/>
</dbReference>
<dbReference type="AlphaFoldDB" id="A0A5M9QR52"/>
<dbReference type="PIRSF" id="PIRSF001369">
    <property type="entry name" value="Citrate_synth"/>
    <property type="match status" value="1"/>
</dbReference>
<dbReference type="Proteomes" id="UP000323707">
    <property type="component" value="Unassembled WGS sequence"/>
</dbReference>
<feature type="active site" evidence="8">
    <location>
        <position position="269"/>
    </location>
</feature>
<comment type="catalytic activity">
    <reaction evidence="6">
        <text>oxaloacetate + acetyl-CoA + H2O = citrate + CoA + H(+)</text>
        <dbReference type="Rhea" id="RHEA:16845"/>
        <dbReference type="ChEBI" id="CHEBI:15377"/>
        <dbReference type="ChEBI" id="CHEBI:15378"/>
        <dbReference type="ChEBI" id="CHEBI:16452"/>
        <dbReference type="ChEBI" id="CHEBI:16947"/>
        <dbReference type="ChEBI" id="CHEBI:57287"/>
        <dbReference type="ChEBI" id="CHEBI:57288"/>
        <dbReference type="EC" id="2.3.3.16"/>
    </reaction>
</comment>
<dbReference type="CDD" id="cd06108">
    <property type="entry name" value="Ec2MCS_like"/>
    <property type="match status" value="1"/>
</dbReference>
<dbReference type="InterPro" id="IPR011278">
    <property type="entry name" value="2-MeCitrate/Citrate_synth_II"/>
</dbReference>
<dbReference type="Pfam" id="PF00285">
    <property type="entry name" value="Citrate_synt"/>
    <property type="match status" value="1"/>
</dbReference>
<dbReference type="PRINTS" id="PR00143">
    <property type="entry name" value="CITRTSNTHASE"/>
</dbReference>
<feature type="active site" evidence="8">
    <location>
        <position position="321"/>
    </location>
</feature>
<dbReference type="GO" id="GO:0005975">
    <property type="term" value="P:carbohydrate metabolic process"/>
    <property type="evidence" value="ECO:0007669"/>
    <property type="project" value="TreeGrafter"/>
</dbReference>
<evidence type="ECO:0000313" key="9">
    <source>
        <dbReference type="EMBL" id="KAA8710477.1"/>
    </source>
</evidence>
<name>A0A5M9QR52_9HELI</name>
<dbReference type="PANTHER" id="PTHR11739:SF25">
    <property type="entry name" value="CITRATE SYNTHASE-RELATED PROTEIN DDB_G0287281"/>
    <property type="match status" value="1"/>
</dbReference>
<dbReference type="SUPFAM" id="SSF48256">
    <property type="entry name" value="Citrate synthase"/>
    <property type="match status" value="1"/>
</dbReference>
<dbReference type="GO" id="GO:0050440">
    <property type="term" value="F:2-methylcitrate synthase activity"/>
    <property type="evidence" value="ECO:0007669"/>
    <property type="project" value="UniProtKB-EC"/>
</dbReference>
<evidence type="ECO:0000256" key="7">
    <source>
        <dbReference type="PIRNR" id="PIRNR001369"/>
    </source>
</evidence>
<evidence type="ECO:0000256" key="5">
    <source>
        <dbReference type="ARBA" id="ARBA00049052"/>
    </source>
</evidence>
<evidence type="ECO:0000256" key="2">
    <source>
        <dbReference type="ARBA" id="ARBA00010566"/>
    </source>
</evidence>
<proteinExistence type="inferred from homology"/>
<dbReference type="GO" id="GO:0006099">
    <property type="term" value="P:tricarboxylic acid cycle"/>
    <property type="evidence" value="ECO:0007669"/>
    <property type="project" value="UniProtKB-UniPathway"/>
</dbReference>
<evidence type="ECO:0000256" key="6">
    <source>
        <dbReference type="ARBA" id="ARBA00049288"/>
    </source>
</evidence>
<dbReference type="InterPro" id="IPR036969">
    <property type="entry name" value="Citrate_synthase_sf"/>
</dbReference>
<reference evidence="9 10" key="1">
    <citation type="submission" date="2019-09" db="EMBL/GenBank/DDBJ databases">
        <title>Draft genome sequence of various Type strains from the CCUG.</title>
        <authorList>
            <person name="Pineiro-Iglesias B."/>
            <person name="Tunovic T."/>
            <person name="Unosson C."/>
            <person name="Inganas E."/>
            <person name="Ohlen M."/>
            <person name="Cardew S."/>
            <person name="Jensie-Markopoulos S."/>
            <person name="Salva-Serra F."/>
            <person name="Jaen-Luchoro D."/>
            <person name="Karlsson R."/>
            <person name="Svensson-Stadler L."/>
            <person name="Chun J."/>
            <person name="Moore E."/>
        </authorList>
    </citation>
    <scope>NUCLEOTIDE SEQUENCE [LARGE SCALE GENOMIC DNA]</scope>
    <source>
        <strain evidence="9 10">CCUG 32756T</strain>
    </source>
</reference>
<gene>
    <name evidence="9" type="primary">prpC</name>
    <name evidence="9" type="ORF">F4V45_02910</name>
</gene>
<accession>A0A5M9QR52</accession>